<evidence type="ECO:0000313" key="3">
    <source>
        <dbReference type="Proteomes" id="UP000783213"/>
    </source>
</evidence>
<evidence type="ECO:0000256" key="1">
    <source>
        <dbReference type="SAM" id="MobiDB-lite"/>
    </source>
</evidence>
<organism evidence="2 3">
    <name type="scientific">Botrytis deweyae</name>
    <dbReference type="NCBI Taxonomy" id="2478750"/>
    <lineage>
        <taxon>Eukaryota</taxon>
        <taxon>Fungi</taxon>
        <taxon>Dikarya</taxon>
        <taxon>Ascomycota</taxon>
        <taxon>Pezizomycotina</taxon>
        <taxon>Leotiomycetes</taxon>
        <taxon>Helotiales</taxon>
        <taxon>Sclerotiniaceae</taxon>
        <taxon>Botrytis</taxon>
    </lineage>
</organism>
<reference evidence="2 3" key="1">
    <citation type="journal article" date="2020" name="Genome Biol. Evol.">
        <title>Comparative genomics of Sclerotiniaceae.</title>
        <authorList>
            <person name="Valero Jimenez C.A."/>
            <person name="Steentjes M."/>
            <person name="Scholten O.E."/>
            <person name="Van Kan J.A.L."/>
        </authorList>
    </citation>
    <scope>NUCLEOTIDE SEQUENCE [LARGE SCALE GENOMIC DNA]</scope>
    <source>
        <strain evidence="2 3">B1</strain>
    </source>
</reference>
<feature type="compositionally biased region" description="Basic and acidic residues" evidence="1">
    <location>
        <begin position="31"/>
        <end position="44"/>
    </location>
</feature>
<dbReference type="GeneID" id="62230440"/>
<gene>
    <name evidence="2" type="ORF">EAE98_003666</name>
</gene>
<feature type="region of interest" description="Disordered" evidence="1">
    <location>
        <begin position="524"/>
        <end position="545"/>
    </location>
</feature>
<accession>A0ABQ7IUG4</accession>
<feature type="region of interest" description="Disordered" evidence="1">
    <location>
        <begin position="430"/>
        <end position="458"/>
    </location>
</feature>
<comment type="caution">
    <text evidence="2">The sequence shown here is derived from an EMBL/GenBank/DDBJ whole genome shotgun (WGS) entry which is preliminary data.</text>
</comment>
<evidence type="ECO:0000313" key="2">
    <source>
        <dbReference type="EMBL" id="KAF7933957.1"/>
    </source>
</evidence>
<feature type="compositionally biased region" description="Basic residues" evidence="1">
    <location>
        <begin position="75"/>
        <end position="85"/>
    </location>
</feature>
<proteinExistence type="predicted"/>
<feature type="compositionally biased region" description="Basic and acidic residues" evidence="1">
    <location>
        <begin position="56"/>
        <end position="74"/>
    </location>
</feature>
<feature type="compositionally biased region" description="Low complexity" evidence="1">
    <location>
        <begin position="129"/>
        <end position="147"/>
    </location>
</feature>
<feature type="compositionally biased region" description="Polar residues" evidence="1">
    <location>
        <begin position="524"/>
        <end position="535"/>
    </location>
</feature>
<name>A0ABQ7IUG4_9HELO</name>
<protein>
    <submittedName>
        <fullName evidence="2">Uncharacterized protein</fullName>
    </submittedName>
</protein>
<feature type="region of interest" description="Disordered" evidence="1">
    <location>
        <begin position="1"/>
        <end position="197"/>
    </location>
</feature>
<dbReference type="RefSeq" id="XP_038812750.1">
    <property type="nucleotide sequence ID" value="XM_038951286.1"/>
</dbReference>
<keyword evidence="3" id="KW-1185">Reference proteome</keyword>
<dbReference type="EMBL" id="RCSX01000006">
    <property type="protein sequence ID" value="KAF7933957.1"/>
    <property type="molecule type" value="Genomic_DNA"/>
</dbReference>
<sequence length="574" mass="64515">MRRGKKMAGNANLEPLGSRTKVPTYDSSPLKQEKNDEDPPHFRAEGSSYIFGPIKQEGDNEYRFRSRSPLETRRSPRRIRSRSRSRSPDDHHRSIPRTLRYSNHYRSRSRSPKSSYINQSPHKSRQSRRSISSISAQKVSSSSSYRSRSPRHRDQDTTKGSYDGKSPRGGSPTDEGASRGFYYRPSPYTDTPMDRGVQNSSYYRPSYSIRNASMFSESKSRAFSLASSYSLRESLDDEETLTTVSCTKPSSRKRGEFMVPAYNYPEPSSPIEESWAEIASRKHKESMANRAANMTTSKHASLATSVGESKPLKKAVNLEKWESVVKGTPVSPVRGERSLLFKRKKQSKAEGLDIQNQISSLLYPRKRKALQIPPTESKMNVTTDVEKGVGVAELFESSAQNSSTPPLPIALQEMHSQSEALLSASDQGIHPERQGFVDNSPMPIPSSQRSSISSKKSTFSTVQDVYPQSEINVSALNQGMHPERQFLLQTSSSPNESPEHLHLQAESRLTISSPEIKVDTQTLQSKIQELRPSSSLDEKPRPIPSIMNELSFTDDLFESDQYAVEPVVPTHWQD</sequence>
<dbReference type="Proteomes" id="UP000783213">
    <property type="component" value="Unassembled WGS sequence"/>
</dbReference>
<feature type="compositionally biased region" description="Low complexity" evidence="1">
    <location>
        <begin position="445"/>
        <end position="458"/>
    </location>
</feature>